<evidence type="ECO:0000256" key="5">
    <source>
        <dbReference type="ARBA" id="ARBA00023136"/>
    </source>
</evidence>
<proteinExistence type="inferred from homology"/>
<dbReference type="PANTHER" id="PTHR30572:SF4">
    <property type="entry name" value="ABC TRANSPORTER PERMEASE YTRF"/>
    <property type="match status" value="1"/>
</dbReference>
<evidence type="ECO:0000256" key="4">
    <source>
        <dbReference type="ARBA" id="ARBA00022989"/>
    </source>
</evidence>
<feature type="transmembrane region" description="Helical" evidence="7">
    <location>
        <begin position="327"/>
        <end position="357"/>
    </location>
</feature>
<keyword evidence="4 7" id="KW-1133">Transmembrane helix</keyword>
<dbReference type="AlphaFoldDB" id="A0A078SL25"/>
<feature type="transmembrane region" description="Helical" evidence="7">
    <location>
        <begin position="369"/>
        <end position="389"/>
    </location>
</feature>
<evidence type="ECO:0000256" key="2">
    <source>
        <dbReference type="ARBA" id="ARBA00022475"/>
    </source>
</evidence>
<dbReference type="GO" id="GO:0022857">
    <property type="term" value="F:transmembrane transporter activity"/>
    <property type="evidence" value="ECO:0007669"/>
    <property type="project" value="TreeGrafter"/>
</dbReference>
<evidence type="ECO:0000256" key="6">
    <source>
        <dbReference type="ARBA" id="ARBA00038076"/>
    </source>
</evidence>
<sequence>MNGTNLFKIALRALNNNKLRAFLTMLGIIIGVASVITMLAIGQGSKKSIQAQISEMGSNMIMIHPGADMRGGVRQDPSAMQTLKLTDYEALRNETNFLAAVSPNVSSSGQLIAGNNNYPSSVSGVGTDYLEIRQLSVENGEMFTEADIQTSAKVCVIGKTIQDNLFPGGEDPVGRIIRFNQVPFRVVGVLKSKGYNSMGMDQDDVVLAPYSTVMKRLLAQTYLSGIFASALTEDMTDNATDEITEILRRNHKLKESDDDDFTIRSQQELSTMLNSTTDLMTTLLACIAGISLVVGGIGIMNIMYVSVTERTREIGLRMSVGARGVDILSQFLIEAILISITGGIIGVIIGCGASWIVKSVAHWPIFIQPWSVFLSFAVCTVTGVFFGWYPAKKAADLDPIEAIRYE</sequence>
<dbReference type="InterPro" id="IPR050250">
    <property type="entry name" value="Macrolide_Exporter_MacB"/>
</dbReference>
<dbReference type="InterPro" id="IPR003838">
    <property type="entry name" value="ABC3_permease_C"/>
</dbReference>
<comment type="subcellular location">
    <subcellularLocation>
        <location evidence="1">Cell membrane</location>
        <topology evidence="1">Multi-pass membrane protein</topology>
    </subcellularLocation>
</comment>
<dbReference type="EMBL" id="JNHN01000042">
    <property type="protein sequence ID" value="KDS62744.1"/>
    <property type="molecule type" value="Genomic_DNA"/>
</dbReference>
<feature type="domain" description="MacB-like periplasmic core" evidence="9">
    <location>
        <begin position="22"/>
        <end position="245"/>
    </location>
</feature>
<feature type="domain" description="ABC3 transporter permease C-terminal" evidence="8">
    <location>
        <begin position="286"/>
        <end position="397"/>
    </location>
</feature>
<protein>
    <submittedName>
        <fullName evidence="10">FtsX-like permease family protein</fullName>
    </submittedName>
</protein>
<evidence type="ECO:0000256" key="1">
    <source>
        <dbReference type="ARBA" id="ARBA00004651"/>
    </source>
</evidence>
<dbReference type="RefSeq" id="WP_005836280.1">
    <property type="nucleotide sequence ID" value="NZ_JNHN01000042.1"/>
</dbReference>
<dbReference type="Pfam" id="PF02687">
    <property type="entry name" value="FtsX"/>
    <property type="match status" value="1"/>
</dbReference>
<feature type="transmembrane region" description="Helical" evidence="7">
    <location>
        <begin position="282"/>
        <end position="307"/>
    </location>
</feature>
<name>A0A078SL25_BACUN</name>
<evidence type="ECO:0000259" key="9">
    <source>
        <dbReference type="Pfam" id="PF12704"/>
    </source>
</evidence>
<dbReference type="Pfam" id="PF12704">
    <property type="entry name" value="MacB_PCD"/>
    <property type="match status" value="1"/>
</dbReference>
<keyword evidence="2" id="KW-1003">Cell membrane</keyword>
<evidence type="ECO:0000259" key="8">
    <source>
        <dbReference type="Pfam" id="PF02687"/>
    </source>
</evidence>
<dbReference type="PATRIC" id="fig|1339349.3.peg.335"/>
<organism evidence="10 11">
    <name type="scientific">Bacteroides uniformis str. 3978 T3 ii</name>
    <dbReference type="NCBI Taxonomy" id="1339349"/>
    <lineage>
        <taxon>Bacteria</taxon>
        <taxon>Pseudomonadati</taxon>
        <taxon>Bacteroidota</taxon>
        <taxon>Bacteroidia</taxon>
        <taxon>Bacteroidales</taxon>
        <taxon>Bacteroidaceae</taxon>
        <taxon>Bacteroides</taxon>
    </lineage>
</organism>
<dbReference type="Proteomes" id="UP000028013">
    <property type="component" value="Unassembled WGS sequence"/>
</dbReference>
<comment type="similarity">
    <text evidence="6">Belongs to the ABC-4 integral membrane protein family.</text>
</comment>
<evidence type="ECO:0000313" key="10">
    <source>
        <dbReference type="EMBL" id="KDS62744.1"/>
    </source>
</evidence>
<keyword evidence="3 7" id="KW-0812">Transmembrane</keyword>
<evidence type="ECO:0000313" key="11">
    <source>
        <dbReference type="Proteomes" id="UP000028013"/>
    </source>
</evidence>
<evidence type="ECO:0000256" key="3">
    <source>
        <dbReference type="ARBA" id="ARBA00022692"/>
    </source>
</evidence>
<comment type="caution">
    <text evidence="10">The sequence shown here is derived from an EMBL/GenBank/DDBJ whole genome shotgun (WGS) entry which is preliminary data.</text>
</comment>
<dbReference type="GO" id="GO:0005886">
    <property type="term" value="C:plasma membrane"/>
    <property type="evidence" value="ECO:0007669"/>
    <property type="project" value="UniProtKB-SubCell"/>
</dbReference>
<gene>
    <name evidence="10" type="ORF">M094_3461</name>
</gene>
<dbReference type="PANTHER" id="PTHR30572">
    <property type="entry name" value="MEMBRANE COMPONENT OF TRANSPORTER-RELATED"/>
    <property type="match status" value="1"/>
</dbReference>
<feature type="transmembrane region" description="Helical" evidence="7">
    <location>
        <begin position="20"/>
        <end position="41"/>
    </location>
</feature>
<keyword evidence="5 7" id="KW-0472">Membrane</keyword>
<evidence type="ECO:0000256" key="7">
    <source>
        <dbReference type="SAM" id="Phobius"/>
    </source>
</evidence>
<accession>A0A078SL25</accession>
<reference evidence="10 11" key="1">
    <citation type="submission" date="2014-04" db="EMBL/GenBank/DDBJ databases">
        <authorList>
            <person name="Sears C."/>
            <person name="Carroll K."/>
            <person name="Sack B.R."/>
            <person name="Qadri F."/>
            <person name="Myers L.L."/>
            <person name="Chung G.-T."/>
            <person name="Escheverria P."/>
            <person name="Fraser C.M."/>
            <person name="Sadzewicz L."/>
            <person name="Shefchek K.A."/>
            <person name="Tallon L."/>
            <person name="Das S.P."/>
            <person name="Daugherty S."/>
            <person name="Mongodin E.F."/>
        </authorList>
    </citation>
    <scope>NUCLEOTIDE SEQUENCE [LARGE SCALE GENOMIC DNA]</scope>
    <source>
        <strain evidence="10 11">3978 T3 ii</strain>
    </source>
</reference>
<dbReference type="InterPro" id="IPR025857">
    <property type="entry name" value="MacB_PCD"/>
</dbReference>